<evidence type="ECO:0000256" key="1">
    <source>
        <dbReference type="SAM" id="MobiDB-lite"/>
    </source>
</evidence>
<keyword evidence="2" id="KW-0812">Transmembrane</keyword>
<feature type="compositionally biased region" description="Low complexity" evidence="1">
    <location>
        <begin position="200"/>
        <end position="225"/>
    </location>
</feature>
<name>A0AAU7ASW8_9ACTN</name>
<reference evidence="3" key="1">
    <citation type="submission" date="2022-12" db="EMBL/GenBank/DDBJ databases">
        <title>Paraconexibacter alkalitolerans sp. nov. and Baekduia alba sp. nov., isolated from soil and emended description of the genera Paraconexibacter (Chun et al., 2020) and Baekduia (An et al., 2020).</title>
        <authorList>
            <person name="Vieira S."/>
            <person name="Huber K.J."/>
            <person name="Geppert A."/>
            <person name="Wolf J."/>
            <person name="Neumann-Schaal M."/>
            <person name="Muesken M."/>
            <person name="Overmann J."/>
        </authorList>
    </citation>
    <scope>NUCLEOTIDE SEQUENCE</scope>
    <source>
        <strain evidence="3">AEG42_29</strain>
    </source>
</reference>
<feature type="compositionally biased region" description="Pro residues" evidence="1">
    <location>
        <begin position="272"/>
        <end position="281"/>
    </location>
</feature>
<feature type="region of interest" description="Disordered" evidence="1">
    <location>
        <begin position="177"/>
        <end position="302"/>
    </location>
</feature>
<evidence type="ECO:0000256" key="2">
    <source>
        <dbReference type="SAM" id="Phobius"/>
    </source>
</evidence>
<dbReference type="RefSeq" id="WP_354701226.1">
    <property type="nucleotide sequence ID" value="NZ_CP114014.1"/>
</dbReference>
<accession>A0AAU7ASW8</accession>
<feature type="compositionally biased region" description="Basic and acidic residues" evidence="1">
    <location>
        <begin position="292"/>
        <end position="302"/>
    </location>
</feature>
<proteinExistence type="predicted"/>
<evidence type="ECO:0000313" key="3">
    <source>
        <dbReference type="EMBL" id="XAY04698.1"/>
    </source>
</evidence>
<keyword evidence="2" id="KW-0472">Membrane</keyword>
<feature type="transmembrane region" description="Helical" evidence="2">
    <location>
        <begin position="141"/>
        <end position="165"/>
    </location>
</feature>
<dbReference type="AlphaFoldDB" id="A0AAU7ASW8"/>
<dbReference type="EMBL" id="CP114014">
    <property type="protein sequence ID" value="XAY04698.1"/>
    <property type="molecule type" value="Genomic_DNA"/>
</dbReference>
<evidence type="ECO:0008006" key="4">
    <source>
        <dbReference type="Google" id="ProtNLM"/>
    </source>
</evidence>
<protein>
    <recommendedName>
        <fullName evidence="4">DUF805 domain-containing protein</fullName>
    </recommendedName>
</protein>
<dbReference type="KEGG" id="parq:DSM112329_01534"/>
<feature type="transmembrane region" description="Helical" evidence="2">
    <location>
        <begin position="110"/>
        <end position="129"/>
    </location>
</feature>
<sequence>MADGPRPAGSRGAAFGGFVRRLGASYRGLENEQRTAGYAAAALFVTMFLPWYSQTVLGNNPRGDRPNAADGSLTAWGAFSFVEAAVLLVAIGVLWMLFARGEGKAFHLPFGDGNVIFAAGLWVCALVFYRNFDKPSPEAGAGVAVTVGVSWGIFVTFLVGLFLAASGQRLRSARLVEPPLPGDVAPSDDPLPRGRRRPGAAEASAAARRASEPAATDATAVAPPALRKDPPADADRRRRPEPDSSQTVVDRRGPSTEKTLFADEVTEFPAPRRTPAPPPDTAPTRIVDAEDILGRDEDPGRP</sequence>
<feature type="transmembrane region" description="Helical" evidence="2">
    <location>
        <begin position="73"/>
        <end position="98"/>
    </location>
</feature>
<feature type="compositionally biased region" description="Basic and acidic residues" evidence="1">
    <location>
        <begin position="226"/>
        <end position="242"/>
    </location>
</feature>
<gene>
    <name evidence="3" type="ORF">DSM112329_01534</name>
</gene>
<organism evidence="3">
    <name type="scientific">Paraconexibacter sp. AEG42_29</name>
    <dbReference type="NCBI Taxonomy" id="2997339"/>
    <lineage>
        <taxon>Bacteria</taxon>
        <taxon>Bacillati</taxon>
        <taxon>Actinomycetota</taxon>
        <taxon>Thermoleophilia</taxon>
        <taxon>Solirubrobacterales</taxon>
        <taxon>Paraconexibacteraceae</taxon>
        <taxon>Paraconexibacter</taxon>
    </lineage>
</organism>
<feature type="transmembrane region" description="Helical" evidence="2">
    <location>
        <begin position="35"/>
        <end position="53"/>
    </location>
</feature>
<keyword evidence="2" id="KW-1133">Transmembrane helix</keyword>